<evidence type="ECO:0000313" key="9">
    <source>
        <dbReference type="EMBL" id="RFA39420.1"/>
    </source>
</evidence>
<evidence type="ECO:0000256" key="3">
    <source>
        <dbReference type="ARBA" id="ARBA00023139"/>
    </source>
</evidence>
<keyword evidence="2 6" id="KW-0472">Membrane</keyword>
<dbReference type="GO" id="GO:1990063">
    <property type="term" value="C:Bam protein complex"/>
    <property type="evidence" value="ECO:0007669"/>
    <property type="project" value="TreeGrafter"/>
</dbReference>
<dbReference type="SUPFAM" id="SSF48452">
    <property type="entry name" value="TPR-like"/>
    <property type="match status" value="1"/>
</dbReference>
<comment type="subcellular location">
    <subcellularLocation>
        <location evidence="6">Cell outer membrane</location>
        <topology evidence="6">Lipid-anchor</topology>
    </subcellularLocation>
</comment>
<dbReference type="PROSITE" id="PS51257">
    <property type="entry name" value="PROKAR_LIPOPROTEIN"/>
    <property type="match status" value="1"/>
</dbReference>
<evidence type="ECO:0000256" key="1">
    <source>
        <dbReference type="ARBA" id="ARBA00022729"/>
    </source>
</evidence>
<dbReference type="GO" id="GO:0051205">
    <property type="term" value="P:protein insertion into membrane"/>
    <property type="evidence" value="ECO:0007669"/>
    <property type="project" value="UniProtKB-UniRule"/>
</dbReference>
<evidence type="ECO:0000256" key="7">
    <source>
        <dbReference type="SAM" id="SignalP"/>
    </source>
</evidence>
<evidence type="ECO:0000256" key="2">
    <source>
        <dbReference type="ARBA" id="ARBA00023136"/>
    </source>
</evidence>
<keyword evidence="4 6" id="KW-0998">Cell outer membrane</keyword>
<dbReference type="InterPro" id="IPR039565">
    <property type="entry name" value="BamD-like"/>
</dbReference>
<keyword evidence="3 6" id="KW-0564">Palmitate</keyword>
<proteinExistence type="inferred from homology"/>
<dbReference type="EMBL" id="NFZW01000001">
    <property type="protein sequence ID" value="RFA39420.1"/>
    <property type="molecule type" value="Genomic_DNA"/>
</dbReference>
<keyword evidence="1 6" id="KW-0732">Signal</keyword>
<dbReference type="GO" id="GO:0043165">
    <property type="term" value="P:Gram-negative-bacterium-type cell outer membrane assembly"/>
    <property type="evidence" value="ECO:0007669"/>
    <property type="project" value="UniProtKB-UniRule"/>
</dbReference>
<dbReference type="InterPro" id="IPR011990">
    <property type="entry name" value="TPR-like_helical_dom_sf"/>
</dbReference>
<dbReference type="Pfam" id="PF13525">
    <property type="entry name" value="YfiO"/>
    <property type="match status" value="1"/>
</dbReference>
<dbReference type="Gene3D" id="1.25.40.10">
    <property type="entry name" value="Tetratricopeptide repeat domain"/>
    <property type="match status" value="1"/>
</dbReference>
<dbReference type="PANTHER" id="PTHR37423:SF1">
    <property type="entry name" value="OUTER MEMBRANE PROTEIN ASSEMBLY FACTOR BAMD"/>
    <property type="match status" value="1"/>
</dbReference>
<name>A0A3E0X3K4_9GAMM</name>
<feature type="chain" id="PRO_5017839759" description="Outer membrane protein assembly factor BamD" evidence="7">
    <location>
        <begin position="18"/>
        <end position="246"/>
    </location>
</feature>
<reference evidence="10" key="1">
    <citation type="submission" date="2017-05" db="EMBL/GenBank/DDBJ databases">
        <authorList>
            <person name="Sharma S."/>
            <person name="Sidhu C."/>
            <person name="Pinnaka A.K."/>
        </authorList>
    </citation>
    <scope>NUCLEOTIDE SEQUENCE [LARGE SCALE GENOMIC DNA]</scope>
    <source>
        <strain evidence="10">AK93</strain>
    </source>
</reference>
<comment type="caution">
    <text evidence="9">The sequence shown here is derived from an EMBL/GenBank/DDBJ whole genome shotgun (WGS) entry which is preliminary data.</text>
</comment>
<dbReference type="RefSeq" id="WP_181919207.1">
    <property type="nucleotide sequence ID" value="NZ_NFZV01000001.1"/>
</dbReference>
<sequence>MTLSRLFLLLLLSASLAACGTLRGDRTDDEAQTAQALYEQAQAAGRRGEFETAIRQLEQLQAQFPFGHYARQAQLDIIHMYFRAEDMDSTVAAADRYMRLYPRDENVAYAYYMRATANMNRGRDFLTGIFRIDRSMRDPEPLRQAYADFRYLAQNFPDTEYADDARDQMTNLRMQLAEHELYVADYYMRRGAYVAAARRAQGVVEQFNDTPAYEDALHILSEAYERLEMDDLREEIRQLLETAAAV</sequence>
<feature type="signal peptide" evidence="7">
    <location>
        <begin position="1"/>
        <end position="17"/>
    </location>
</feature>
<comment type="function">
    <text evidence="6">Part of the outer membrane protein assembly complex, which is involved in assembly and insertion of beta-barrel proteins into the outer membrane.</text>
</comment>
<keyword evidence="5 6" id="KW-0449">Lipoprotein</keyword>
<protein>
    <recommendedName>
        <fullName evidence="6">Outer membrane protein assembly factor BamD</fullName>
    </recommendedName>
</protein>
<accession>A0A3E0X3K4</accession>
<dbReference type="Proteomes" id="UP000256763">
    <property type="component" value="Unassembled WGS sequence"/>
</dbReference>
<evidence type="ECO:0000313" key="10">
    <source>
        <dbReference type="Proteomes" id="UP000256763"/>
    </source>
</evidence>
<gene>
    <name evidence="6" type="primary">bamD</name>
    <name evidence="9" type="ORF">CAL65_01055</name>
</gene>
<dbReference type="InterPro" id="IPR017689">
    <property type="entry name" value="BamD"/>
</dbReference>
<evidence type="ECO:0000256" key="5">
    <source>
        <dbReference type="ARBA" id="ARBA00023288"/>
    </source>
</evidence>
<dbReference type="HAMAP" id="MF_00922">
    <property type="entry name" value="OM_assembly_BamD"/>
    <property type="match status" value="1"/>
</dbReference>
<dbReference type="NCBIfam" id="TIGR03302">
    <property type="entry name" value="OM_YfiO"/>
    <property type="match status" value="1"/>
</dbReference>
<feature type="domain" description="Outer membrane lipoprotein BamD-like" evidence="8">
    <location>
        <begin position="31"/>
        <end position="236"/>
    </location>
</feature>
<dbReference type="PANTHER" id="PTHR37423">
    <property type="entry name" value="SOLUBLE LYTIC MUREIN TRANSGLYCOSYLASE-RELATED"/>
    <property type="match status" value="1"/>
</dbReference>
<comment type="subunit">
    <text evidence="6">Part of the Bam complex.</text>
</comment>
<comment type="similarity">
    <text evidence="6">Belongs to the BamD family.</text>
</comment>
<evidence type="ECO:0000259" key="8">
    <source>
        <dbReference type="Pfam" id="PF13525"/>
    </source>
</evidence>
<organism evidence="9 10">
    <name type="scientific">Alkalilimnicola ehrlichii</name>
    <dbReference type="NCBI Taxonomy" id="351052"/>
    <lineage>
        <taxon>Bacteria</taxon>
        <taxon>Pseudomonadati</taxon>
        <taxon>Pseudomonadota</taxon>
        <taxon>Gammaproteobacteria</taxon>
        <taxon>Chromatiales</taxon>
        <taxon>Ectothiorhodospiraceae</taxon>
        <taxon>Alkalilimnicola</taxon>
    </lineage>
</organism>
<evidence type="ECO:0000256" key="6">
    <source>
        <dbReference type="HAMAP-Rule" id="MF_00922"/>
    </source>
</evidence>
<dbReference type="CDD" id="cd15830">
    <property type="entry name" value="BamD"/>
    <property type="match status" value="1"/>
</dbReference>
<evidence type="ECO:0000256" key="4">
    <source>
        <dbReference type="ARBA" id="ARBA00023237"/>
    </source>
</evidence>
<keyword evidence="10" id="KW-1185">Reference proteome</keyword>
<dbReference type="AlphaFoldDB" id="A0A3E0X3K4"/>